<dbReference type="PANTHER" id="PTHR30328">
    <property type="entry name" value="TRANSCRIPTIONAL REPRESSOR"/>
    <property type="match status" value="1"/>
</dbReference>
<dbReference type="InterPro" id="IPR041467">
    <property type="entry name" value="Sco4008_C"/>
</dbReference>
<feature type="DNA-binding region" description="H-T-H motif" evidence="2">
    <location>
        <begin position="39"/>
        <end position="58"/>
    </location>
</feature>
<organism evidence="4 5">
    <name type="scientific">Micromonospora halotolerans</name>
    <dbReference type="NCBI Taxonomy" id="709879"/>
    <lineage>
        <taxon>Bacteria</taxon>
        <taxon>Bacillati</taxon>
        <taxon>Actinomycetota</taxon>
        <taxon>Actinomycetes</taxon>
        <taxon>Micromonosporales</taxon>
        <taxon>Micromonosporaceae</taxon>
        <taxon>Micromonospora</taxon>
    </lineage>
</organism>
<name>A0ABY9ZRT5_9ACTN</name>
<dbReference type="InterPro" id="IPR036271">
    <property type="entry name" value="Tet_transcr_reg_TetR-rel_C_sf"/>
</dbReference>
<dbReference type="Gene3D" id="1.10.357.10">
    <property type="entry name" value="Tetracycline Repressor, domain 2"/>
    <property type="match status" value="1"/>
</dbReference>
<reference evidence="4 5" key="1">
    <citation type="submission" date="2023-09" db="EMBL/GenBank/DDBJ databases">
        <title>Micromonospora halotolerans DSM 45598 genome sequence.</title>
        <authorList>
            <person name="Mo P."/>
        </authorList>
    </citation>
    <scope>NUCLEOTIDE SEQUENCE [LARGE SCALE GENOMIC DNA]</scope>
    <source>
        <strain evidence="4 5">DSM 45598</strain>
    </source>
</reference>
<evidence type="ECO:0000256" key="2">
    <source>
        <dbReference type="PROSITE-ProRule" id="PRU00335"/>
    </source>
</evidence>
<keyword evidence="1 2" id="KW-0238">DNA-binding</keyword>
<gene>
    <name evidence="4" type="ORF">RMN56_23095</name>
</gene>
<protein>
    <submittedName>
        <fullName evidence="4">TetR family transcriptional regulator</fullName>
    </submittedName>
</protein>
<evidence type="ECO:0000256" key="1">
    <source>
        <dbReference type="ARBA" id="ARBA00023125"/>
    </source>
</evidence>
<dbReference type="Pfam" id="PF17926">
    <property type="entry name" value="TetR_C_21"/>
    <property type="match status" value="1"/>
</dbReference>
<dbReference type="InterPro" id="IPR001647">
    <property type="entry name" value="HTH_TetR"/>
</dbReference>
<dbReference type="InterPro" id="IPR009057">
    <property type="entry name" value="Homeodomain-like_sf"/>
</dbReference>
<dbReference type="Proteomes" id="UP001303001">
    <property type="component" value="Chromosome"/>
</dbReference>
<sequence>MPRRSPSGDQRQRDAERTRERILEAALVEFGEHGFAGARTSAIAARAGVNQQLISYYFGGKEGLYQALQQRWRTTSGAAQPERPMADVVAGFLRLGATQRSWARLLVWEGLADTGATTETEEEAQAHRYFTAMVDDVRRRQRSGELSADLDPAYVVLTFFAAAMAPTVLPQVVRRLTGLAADSPEFLDAYAAQLGRMLGHLAAPTPPSD</sequence>
<evidence type="ECO:0000259" key="3">
    <source>
        <dbReference type="PROSITE" id="PS50977"/>
    </source>
</evidence>
<accession>A0ABY9ZRT5</accession>
<dbReference type="SUPFAM" id="SSF48498">
    <property type="entry name" value="Tetracyclin repressor-like, C-terminal domain"/>
    <property type="match status" value="1"/>
</dbReference>
<dbReference type="PROSITE" id="PS50977">
    <property type="entry name" value="HTH_TETR_2"/>
    <property type="match status" value="1"/>
</dbReference>
<feature type="domain" description="HTH tetR-type" evidence="3">
    <location>
        <begin position="16"/>
        <end position="76"/>
    </location>
</feature>
<dbReference type="EMBL" id="CP134876">
    <property type="protein sequence ID" value="WNM38006.1"/>
    <property type="molecule type" value="Genomic_DNA"/>
</dbReference>
<dbReference type="SUPFAM" id="SSF46689">
    <property type="entry name" value="Homeodomain-like"/>
    <property type="match status" value="1"/>
</dbReference>
<dbReference type="Pfam" id="PF00440">
    <property type="entry name" value="TetR_N"/>
    <property type="match status" value="1"/>
</dbReference>
<keyword evidence="5" id="KW-1185">Reference proteome</keyword>
<dbReference type="PANTHER" id="PTHR30328:SF54">
    <property type="entry name" value="HTH-TYPE TRANSCRIPTIONAL REPRESSOR SCO4008"/>
    <property type="match status" value="1"/>
</dbReference>
<evidence type="ECO:0000313" key="5">
    <source>
        <dbReference type="Proteomes" id="UP001303001"/>
    </source>
</evidence>
<proteinExistence type="predicted"/>
<evidence type="ECO:0000313" key="4">
    <source>
        <dbReference type="EMBL" id="WNM38006.1"/>
    </source>
</evidence>
<dbReference type="RefSeq" id="WP_313719611.1">
    <property type="nucleotide sequence ID" value="NZ_CP134876.1"/>
</dbReference>
<dbReference type="PRINTS" id="PR00455">
    <property type="entry name" value="HTHTETR"/>
</dbReference>
<dbReference type="InterPro" id="IPR050109">
    <property type="entry name" value="HTH-type_TetR-like_transc_reg"/>
</dbReference>